<protein>
    <submittedName>
        <fullName evidence="1">Uncharacterized protein</fullName>
    </submittedName>
</protein>
<reference evidence="2" key="1">
    <citation type="submission" date="2020-09" db="EMBL/GenBank/DDBJ databases">
        <title>Clinical and molecular characterization of Acinetobacter seifertii in Taiwan.</title>
        <authorList>
            <person name="Li L.-H."/>
            <person name="Yang Y.-S."/>
            <person name="Sun J.-R."/>
            <person name="Huang T.-W."/>
            <person name="Huang W.-C."/>
            <person name="Wang Y.-C."/>
            <person name="Kuo T.-H."/>
            <person name="Kuo S.-C."/>
            <person name="Chen T.-L."/>
        </authorList>
    </citation>
    <scope>NUCLEOTIDE SEQUENCE [LARGE SCALE GENOMIC DNA]</scope>
    <source>
        <strain evidence="2">AS73</strain>
    </source>
</reference>
<dbReference type="RefSeq" id="WP_068557550.1">
    <property type="nucleotide sequence ID" value="NZ_BKEE01000024.1"/>
</dbReference>
<reference evidence="1 2" key="2">
    <citation type="submission" date="2020-09" db="EMBL/GenBank/DDBJ databases">
        <authorList>
            <person name="Chen F.-J."/>
            <person name="Lee Y.-T."/>
        </authorList>
    </citation>
    <scope>NUCLEOTIDE SEQUENCE [LARGE SCALE GENOMIC DNA]</scope>
    <source>
        <strain evidence="1 2">AS73</strain>
    </source>
</reference>
<evidence type="ECO:0000313" key="1">
    <source>
        <dbReference type="EMBL" id="QNX05191.1"/>
    </source>
</evidence>
<evidence type="ECO:0000313" key="2">
    <source>
        <dbReference type="Proteomes" id="UP000516862"/>
    </source>
</evidence>
<proteinExistence type="predicted"/>
<dbReference type="AlphaFoldDB" id="A0A7H2PQQ8"/>
<name>A0A7H2PQQ8_9GAMM</name>
<gene>
    <name evidence="1" type="ORF">IC796_18240</name>
</gene>
<organism evidence="1 2">
    <name type="scientific">Acinetobacter seifertii</name>
    <dbReference type="NCBI Taxonomy" id="1530123"/>
    <lineage>
        <taxon>Bacteria</taxon>
        <taxon>Pseudomonadati</taxon>
        <taxon>Pseudomonadota</taxon>
        <taxon>Gammaproteobacteria</taxon>
        <taxon>Moraxellales</taxon>
        <taxon>Moraxellaceae</taxon>
        <taxon>Acinetobacter</taxon>
        <taxon>Acinetobacter calcoaceticus/baumannii complex</taxon>
    </lineage>
</organism>
<sequence>MNKYCIKEFLSNTLESHESTLKETSFDKTNNEYLCEDEKLRVIYDFDSYVRQNFDQRLLPASPDAIYVGNKKLYFIEFKNQNPSDIDKSQMKRKFESGTKILKEELLNGFYPKDVEYIFCVVYKKPRARYFNPYAIESNIPKFGLEEKNEELGHFYSKIITEPVEFYKEEFAELDC</sequence>
<accession>A0A7H2PQQ8</accession>
<dbReference type="Proteomes" id="UP000516862">
    <property type="component" value="Chromosome"/>
</dbReference>
<dbReference type="EMBL" id="CP061561">
    <property type="protein sequence ID" value="QNX05191.1"/>
    <property type="molecule type" value="Genomic_DNA"/>
</dbReference>